<feature type="transmembrane region" description="Helical" evidence="1">
    <location>
        <begin position="29"/>
        <end position="50"/>
    </location>
</feature>
<evidence type="ECO:0000313" key="3">
    <source>
        <dbReference type="Proteomes" id="UP000886595"/>
    </source>
</evidence>
<dbReference type="EMBL" id="JAAMPC010000014">
    <property type="protein sequence ID" value="KAG2266344.1"/>
    <property type="molecule type" value="Genomic_DNA"/>
</dbReference>
<accession>A0A8X7Q9Z3</accession>
<proteinExistence type="predicted"/>
<dbReference type="OrthoDB" id="10366055at2759"/>
<gene>
    <name evidence="2" type="ORF">Bca52824_073423</name>
</gene>
<keyword evidence="3" id="KW-1185">Reference proteome</keyword>
<organism evidence="2 3">
    <name type="scientific">Brassica carinata</name>
    <name type="common">Ethiopian mustard</name>
    <name type="synonym">Abyssinian cabbage</name>
    <dbReference type="NCBI Taxonomy" id="52824"/>
    <lineage>
        <taxon>Eukaryota</taxon>
        <taxon>Viridiplantae</taxon>
        <taxon>Streptophyta</taxon>
        <taxon>Embryophyta</taxon>
        <taxon>Tracheophyta</taxon>
        <taxon>Spermatophyta</taxon>
        <taxon>Magnoliopsida</taxon>
        <taxon>eudicotyledons</taxon>
        <taxon>Gunneridae</taxon>
        <taxon>Pentapetalae</taxon>
        <taxon>rosids</taxon>
        <taxon>malvids</taxon>
        <taxon>Brassicales</taxon>
        <taxon>Brassicaceae</taxon>
        <taxon>Brassiceae</taxon>
        <taxon>Brassica</taxon>
    </lineage>
</organism>
<comment type="caution">
    <text evidence="2">The sequence shown here is derived from an EMBL/GenBank/DDBJ whole genome shotgun (WGS) entry which is preliminary data.</text>
</comment>
<keyword evidence="1" id="KW-0812">Transmembrane</keyword>
<evidence type="ECO:0000256" key="1">
    <source>
        <dbReference type="SAM" id="Phobius"/>
    </source>
</evidence>
<evidence type="ECO:0000313" key="2">
    <source>
        <dbReference type="EMBL" id="KAG2266344.1"/>
    </source>
</evidence>
<dbReference type="Proteomes" id="UP000886595">
    <property type="component" value="Unassembled WGS sequence"/>
</dbReference>
<protein>
    <submittedName>
        <fullName evidence="2">Uncharacterized protein</fullName>
    </submittedName>
</protein>
<keyword evidence="1" id="KW-1133">Transmembrane helix</keyword>
<name>A0A8X7Q9Z3_BRACI</name>
<reference evidence="2 3" key="1">
    <citation type="submission" date="2020-02" db="EMBL/GenBank/DDBJ databases">
        <authorList>
            <person name="Ma Q."/>
            <person name="Huang Y."/>
            <person name="Song X."/>
            <person name="Pei D."/>
        </authorList>
    </citation>
    <scope>NUCLEOTIDE SEQUENCE [LARGE SCALE GENOMIC DNA]</scope>
    <source>
        <strain evidence="2">Sxm20200214</strain>
        <tissue evidence="2">Leaf</tissue>
    </source>
</reference>
<dbReference type="AlphaFoldDB" id="A0A8X7Q9Z3"/>
<sequence length="186" mass="21434">MIIGITVRDDEEPQPILSFDADELTKWSLYRAFVAGFVATFLFLTSPFWLSSATKFSPILRQVATTVDLSESSSFHRSDFTMSLKRQMSERFNKKGFPSSALPSRIAKEESMSTPDFDVGVILNFDGGVTTSYFKAARRSEEVFIPDRWDCKDCNDLEESDELRKDDEFKRETLTYLYRKHTALQF</sequence>
<keyword evidence="1" id="KW-0472">Membrane</keyword>